<dbReference type="InterPro" id="IPR001875">
    <property type="entry name" value="DED_dom"/>
</dbReference>
<dbReference type="InterPro" id="IPR001309">
    <property type="entry name" value="Pept_C14_p20"/>
</dbReference>
<feature type="signal peptide" evidence="5">
    <location>
        <begin position="1"/>
        <end position="20"/>
    </location>
</feature>
<dbReference type="Pfam" id="PF00656">
    <property type="entry name" value="Peptidase_C14"/>
    <property type="match status" value="1"/>
</dbReference>
<dbReference type="SUPFAM" id="SSF47986">
    <property type="entry name" value="DEATH domain"/>
    <property type="match status" value="2"/>
</dbReference>
<dbReference type="Ensembl" id="ENSLLET00000032668.1">
    <property type="protein sequence ID" value="ENSLLEP00000031459.1"/>
    <property type="gene ID" value="ENSLLEG00000019931.1"/>
</dbReference>
<dbReference type="InterPro" id="IPR015917">
    <property type="entry name" value="Pept_C14A"/>
</dbReference>
<dbReference type="PRINTS" id="PR00376">
    <property type="entry name" value="IL1BCENZYME"/>
</dbReference>
<evidence type="ECO:0000259" key="6">
    <source>
        <dbReference type="PROSITE" id="PS50168"/>
    </source>
</evidence>
<feature type="domain" description="DED" evidence="6">
    <location>
        <begin position="129"/>
        <end position="204"/>
    </location>
</feature>
<dbReference type="InterPro" id="IPR002138">
    <property type="entry name" value="Pept_C14_p10"/>
</dbReference>
<dbReference type="InterPro" id="IPR011600">
    <property type="entry name" value="Pept_C14_caspase"/>
</dbReference>
<dbReference type="InterPro" id="IPR029030">
    <property type="entry name" value="Caspase-like_dom_sf"/>
</dbReference>
<evidence type="ECO:0000256" key="3">
    <source>
        <dbReference type="ARBA" id="ARBA00022737"/>
    </source>
</evidence>
<keyword evidence="3" id="KW-0677">Repeat</keyword>
<evidence type="ECO:0000259" key="7">
    <source>
        <dbReference type="PROSITE" id="PS50207"/>
    </source>
</evidence>
<dbReference type="AlphaFoldDB" id="A0A8C5Q3G4"/>
<evidence type="ECO:0000256" key="5">
    <source>
        <dbReference type="SAM" id="SignalP"/>
    </source>
</evidence>
<accession>A0A8C5Q3G4</accession>
<dbReference type="Gene3D" id="3.40.50.1460">
    <property type="match status" value="1"/>
</dbReference>
<feature type="domain" description="Caspase family p10" evidence="7">
    <location>
        <begin position="410"/>
        <end position="448"/>
    </location>
</feature>
<dbReference type="GO" id="GO:0042981">
    <property type="term" value="P:regulation of apoptotic process"/>
    <property type="evidence" value="ECO:0007669"/>
    <property type="project" value="InterPro"/>
</dbReference>
<evidence type="ECO:0000256" key="4">
    <source>
        <dbReference type="RuleBase" id="RU003971"/>
    </source>
</evidence>
<dbReference type="GeneTree" id="ENSGT00940000164225"/>
<feature type="domain" description="Caspase family p20" evidence="8">
    <location>
        <begin position="257"/>
        <end position="386"/>
    </location>
</feature>
<reference evidence="9" key="1">
    <citation type="submission" date="2025-08" db="UniProtKB">
        <authorList>
            <consortium name="Ensembl"/>
        </authorList>
    </citation>
    <scope>IDENTIFICATION</scope>
</reference>
<dbReference type="SMART" id="SM00115">
    <property type="entry name" value="CASc"/>
    <property type="match status" value="1"/>
</dbReference>
<evidence type="ECO:0000313" key="9">
    <source>
        <dbReference type="Ensembl" id="ENSLLEP00000031459.1"/>
    </source>
</evidence>
<keyword evidence="10" id="KW-1185">Reference proteome</keyword>
<name>A0A8C5Q3G4_9ANUR</name>
<dbReference type="SUPFAM" id="SSF52129">
    <property type="entry name" value="Caspase-like"/>
    <property type="match status" value="1"/>
</dbReference>
<evidence type="ECO:0008006" key="11">
    <source>
        <dbReference type="Google" id="ProtNLM"/>
    </source>
</evidence>
<dbReference type="GO" id="GO:0006915">
    <property type="term" value="P:apoptotic process"/>
    <property type="evidence" value="ECO:0007669"/>
    <property type="project" value="UniProtKB-KW"/>
</dbReference>
<keyword evidence="2" id="KW-0053">Apoptosis</keyword>
<dbReference type="InterPro" id="IPR011029">
    <property type="entry name" value="DEATH-like_dom_sf"/>
</dbReference>
<evidence type="ECO:0000259" key="8">
    <source>
        <dbReference type="PROSITE" id="PS50208"/>
    </source>
</evidence>
<dbReference type="Pfam" id="PF01335">
    <property type="entry name" value="DED"/>
    <property type="match status" value="2"/>
</dbReference>
<protein>
    <recommendedName>
        <fullName evidence="11">Caspase-8</fullName>
    </recommendedName>
</protein>
<organism evidence="9 10">
    <name type="scientific">Leptobrachium leishanense</name>
    <name type="common">Leishan spiny toad</name>
    <dbReference type="NCBI Taxonomy" id="445787"/>
    <lineage>
        <taxon>Eukaryota</taxon>
        <taxon>Metazoa</taxon>
        <taxon>Chordata</taxon>
        <taxon>Craniata</taxon>
        <taxon>Vertebrata</taxon>
        <taxon>Euteleostomi</taxon>
        <taxon>Amphibia</taxon>
        <taxon>Batrachia</taxon>
        <taxon>Anura</taxon>
        <taxon>Pelobatoidea</taxon>
        <taxon>Megophryidae</taxon>
        <taxon>Leptobrachium</taxon>
    </lineage>
</organism>
<dbReference type="GO" id="GO:0005737">
    <property type="term" value="C:cytoplasm"/>
    <property type="evidence" value="ECO:0007669"/>
    <property type="project" value="UniProtKB-ARBA"/>
</dbReference>
<comment type="similarity">
    <text evidence="1 4">Belongs to the peptidase C14A family.</text>
</comment>
<evidence type="ECO:0000313" key="10">
    <source>
        <dbReference type="Proteomes" id="UP000694569"/>
    </source>
</evidence>
<proteinExistence type="inferred from homology"/>
<dbReference type="GO" id="GO:0006508">
    <property type="term" value="P:proteolysis"/>
    <property type="evidence" value="ECO:0007669"/>
    <property type="project" value="InterPro"/>
</dbReference>
<keyword evidence="5" id="KW-0732">Signal</keyword>
<sequence>MNVFKRWILLITEILHATFATLKTTSVPDMDEETTKLLCSIAGNLKPDLLNMIFLCGEDLVDREKENIKTVIQLFTILEQKLLIKAADLSYLKELLFHIRKLDILQNQLNTTEEDMIKYFSSGNSKISSYKKLLFTLSEKIDSLCFEDVKYILKLRTPTHDKANMLELFSGMEKSGNLSERNLECLKSAFETIKRIDLCDIVENFKKEYQESQNELPSKYEKMSLEEPGQECPKTKITPQQEYGQMPLEVYELKCNPHGKCVIINNYNFKQARSLNRELADRGETDSDTETIKNVFNSRNYNTEEHNNLTGDDMLKIMKQYAEENHNDKDSFVCFILSCGGLEVTYGTDGCRVPIKNLTKCINNKHCKSLMGKPKIFFILLCRADVSQTTVCEARISSTEDETRSENGSLPVHSDFLTVYATMEDLVSTNNAKSGCGYIQELCAALNDSQFYDTPLQTIITNVHRKICVPDFNMKSELRKVLILPPPTQSNQLPE</sequence>
<dbReference type="PANTHER" id="PTHR48169">
    <property type="entry name" value="DED DOMAIN-CONTAINING PROTEIN"/>
    <property type="match status" value="1"/>
</dbReference>
<feature type="domain" description="DED" evidence="6">
    <location>
        <begin position="33"/>
        <end position="110"/>
    </location>
</feature>
<dbReference type="Gene3D" id="1.10.533.10">
    <property type="entry name" value="Death Domain, Fas"/>
    <property type="match status" value="2"/>
</dbReference>
<feature type="chain" id="PRO_5034109570" description="Caspase-8" evidence="5">
    <location>
        <begin position="21"/>
        <end position="495"/>
    </location>
</feature>
<dbReference type="PANTHER" id="PTHR48169:SF4">
    <property type="entry name" value="CASPASE-8"/>
    <property type="match status" value="1"/>
</dbReference>
<evidence type="ECO:0000256" key="2">
    <source>
        <dbReference type="ARBA" id="ARBA00022703"/>
    </source>
</evidence>
<dbReference type="GO" id="GO:0004197">
    <property type="term" value="F:cysteine-type endopeptidase activity"/>
    <property type="evidence" value="ECO:0007669"/>
    <property type="project" value="InterPro"/>
</dbReference>
<dbReference type="PROSITE" id="PS50208">
    <property type="entry name" value="CASPASE_P20"/>
    <property type="match status" value="1"/>
</dbReference>
<dbReference type="GO" id="GO:0051604">
    <property type="term" value="P:protein maturation"/>
    <property type="evidence" value="ECO:0007669"/>
    <property type="project" value="UniProtKB-ARBA"/>
</dbReference>
<dbReference type="PROSITE" id="PS50207">
    <property type="entry name" value="CASPASE_P10"/>
    <property type="match status" value="1"/>
</dbReference>
<dbReference type="PROSITE" id="PS50168">
    <property type="entry name" value="DED"/>
    <property type="match status" value="2"/>
</dbReference>
<dbReference type="OrthoDB" id="6114029at2759"/>
<evidence type="ECO:0000256" key="1">
    <source>
        <dbReference type="ARBA" id="ARBA00010134"/>
    </source>
</evidence>
<dbReference type="SMART" id="SM00031">
    <property type="entry name" value="DED"/>
    <property type="match status" value="2"/>
</dbReference>
<dbReference type="Proteomes" id="UP000694569">
    <property type="component" value="Unplaced"/>
</dbReference>
<reference evidence="9" key="2">
    <citation type="submission" date="2025-09" db="UniProtKB">
        <authorList>
            <consortium name="Ensembl"/>
        </authorList>
    </citation>
    <scope>IDENTIFICATION</scope>
</reference>